<keyword evidence="2 5" id="KW-0238">DNA-binding</keyword>
<keyword evidence="1" id="KW-0805">Transcription regulation</keyword>
<dbReference type="InterPro" id="IPR018062">
    <property type="entry name" value="HTH_AraC-typ_CS"/>
</dbReference>
<reference evidence="5 6" key="1">
    <citation type="submission" date="2019-03" db="EMBL/GenBank/DDBJ databases">
        <title>Genomic Encyclopedia of Type Strains, Phase IV (KMG-IV): sequencing the most valuable type-strain genomes for metagenomic binning, comparative biology and taxonomic classification.</title>
        <authorList>
            <person name="Goeker M."/>
        </authorList>
    </citation>
    <scope>NUCLEOTIDE SEQUENCE [LARGE SCALE GENOMIC DNA]</scope>
    <source>
        <strain evidence="5 6">DSM 24179</strain>
    </source>
</reference>
<dbReference type="AlphaFoldDB" id="A0A4R2GLE8"/>
<accession>A0A4R2GLE8</accession>
<evidence type="ECO:0000313" key="6">
    <source>
        <dbReference type="Proteomes" id="UP000295221"/>
    </source>
</evidence>
<dbReference type="SUPFAM" id="SSF46689">
    <property type="entry name" value="Homeodomain-like"/>
    <property type="match status" value="1"/>
</dbReference>
<protein>
    <submittedName>
        <fullName evidence="5">AraC-like DNA-binding protein</fullName>
    </submittedName>
</protein>
<dbReference type="EMBL" id="SLWK01000002">
    <property type="protein sequence ID" value="TCO09753.1"/>
    <property type="molecule type" value="Genomic_DNA"/>
</dbReference>
<proteinExistence type="predicted"/>
<dbReference type="PANTHER" id="PTHR43280">
    <property type="entry name" value="ARAC-FAMILY TRANSCRIPTIONAL REGULATOR"/>
    <property type="match status" value="1"/>
</dbReference>
<dbReference type="PANTHER" id="PTHR43280:SF28">
    <property type="entry name" value="HTH-TYPE TRANSCRIPTIONAL ACTIVATOR RHAS"/>
    <property type="match status" value="1"/>
</dbReference>
<comment type="caution">
    <text evidence="5">The sequence shown here is derived from an EMBL/GenBank/DDBJ whole genome shotgun (WGS) entry which is preliminary data.</text>
</comment>
<evidence type="ECO:0000256" key="2">
    <source>
        <dbReference type="ARBA" id="ARBA00023125"/>
    </source>
</evidence>
<dbReference type="Gene3D" id="1.10.10.60">
    <property type="entry name" value="Homeodomain-like"/>
    <property type="match status" value="1"/>
</dbReference>
<sequence>MKLYIKNMVCNRCILVIENLVKDSGFHVIKTELGEVEIMEELNPEQIKLIESKLKPLGFNLIGNRKAQIIEKIKTSIIKLIHHSEEAPNINLSAYLTNLVNYDYNYISNIFSETEGKPIEKFYITQKIEKAKELLVYDELSLSQIADKLNYSSVAYLSSQFKKMTGLTPSHFKKIKEKKRNSLDYL</sequence>
<dbReference type="SMART" id="SM00342">
    <property type="entry name" value="HTH_ARAC"/>
    <property type="match status" value="1"/>
</dbReference>
<dbReference type="GO" id="GO:0003700">
    <property type="term" value="F:DNA-binding transcription factor activity"/>
    <property type="evidence" value="ECO:0007669"/>
    <property type="project" value="InterPro"/>
</dbReference>
<evidence type="ECO:0000313" key="5">
    <source>
        <dbReference type="EMBL" id="TCO09753.1"/>
    </source>
</evidence>
<keyword evidence="6" id="KW-1185">Reference proteome</keyword>
<gene>
    <name evidence="5" type="ORF">EV194_102179</name>
</gene>
<dbReference type="PROSITE" id="PS00041">
    <property type="entry name" value="HTH_ARAC_FAMILY_1"/>
    <property type="match status" value="1"/>
</dbReference>
<evidence type="ECO:0000259" key="4">
    <source>
        <dbReference type="PROSITE" id="PS01124"/>
    </source>
</evidence>
<dbReference type="RefSeq" id="WP_132432527.1">
    <property type="nucleotide sequence ID" value="NZ_SLWK01000002.1"/>
</dbReference>
<dbReference type="InterPro" id="IPR009057">
    <property type="entry name" value="Homeodomain-like_sf"/>
</dbReference>
<dbReference type="GO" id="GO:0043565">
    <property type="term" value="F:sequence-specific DNA binding"/>
    <property type="evidence" value="ECO:0007669"/>
    <property type="project" value="InterPro"/>
</dbReference>
<dbReference type="InterPro" id="IPR018060">
    <property type="entry name" value="HTH_AraC"/>
</dbReference>
<name>A0A4R2GLE8_9BACT</name>
<dbReference type="PROSITE" id="PS01124">
    <property type="entry name" value="HTH_ARAC_FAMILY_2"/>
    <property type="match status" value="1"/>
</dbReference>
<organism evidence="5 6">
    <name type="scientific">Natronoflexus pectinivorans</name>
    <dbReference type="NCBI Taxonomy" id="682526"/>
    <lineage>
        <taxon>Bacteria</taxon>
        <taxon>Pseudomonadati</taxon>
        <taxon>Bacteroidota</taxon>
        <taxon>Bacteroidia</taxon>
        <taxon>Marinilabiliales</taxon>
        <taxon>Marinilabiliaceae</taxon>
        <taxon>Natronoflexus</taxon>
    </lineage>
</organism>
<dbReference type="Proteomes" id="UP000295221">
    <property type="component" value="Unassembled WGS sequence"/>
</dbReference>
<evidence type="ECO:0000256" key="1">
    <source>
        <dbReference type="ARBA" id="ARBA00023015"/>
    </source>
</evidence>
<dbReference type="Pfam" id="PF12833">
    <property type="entry name" value="HTH_18"/>
    <property type="match status" value="1"/>
</dbReference>
<evidence type="ECO:0000256" key="3">
    <source>
        <dbReference type="ARBA" id="ARBA00023163"/>
    </source>
</evidence>
<feature type="domain" description="HTH araC/xylS-type" evidence="4">
    <location>
        <begin position="75"/>
        <end position="175"/>
    </location>
</feature>
<dbReference type="OrthoDB" id="952277at2"/>
<keyword evidence="3" id="KW-0804">Transcription</keyword>